<feature type="non-terminal residue" evidence="2">
    <location>
        <position position="1"/>
    </location>
</feature>
<keyword evidence="3" id="KW-1185">Reference proteome</keyword>
<dbReference type="EMBL" id="MTKO01000054">
    <property type="protein sequence ID" value="RWX46711.1"/>
    <property type="molecule type" value="Genomic_DNA"/>
</dbReference>
<dbReference type="SUPFAM" id="SSF48452">
    <property type="entry name" value="TPR-like"/>
    <property type="match status" value="1"/>
</dbReference>
<dbReference type="AlphaFoldDB" id="A0A3S3QZW2"/>
<dbReference type="Gene3D" id="1.25.40.10">
    <property type="entry name" value="Tetratricopeptide repeat domain"/>
    <property type="match status" value="1"/>
</dbReference>
<feature type="repeat" description="TPR" evidence="1">
    <location>
        <begin position="293"/>
        <end position="326"/>
    </location>
</feature>
<keyword evidence="1" id="KW-0802">TPR repeat</keyword>
<organism evidence="2 3">
    <name type="scientific">Candidatus Electrothrix aarhusensis</name>
    <dbReference type="NCBI Taxonomy" id="1859131"/>
    <lineage>
        <taxon>Bacteria</taxon>
        <taxon>Pseudomonadati</taxon>
        <taxon>Thermodesulfobacteriota</taxon>
        <taxon>Desulfobulbia</taxon>
        <taxon>Desulfobulbales</taxon>
        <taxon>Desulfobulbaceae</taxon>
        <taxon>Candidatus Electrothrix</taxon>
    </lineage>
</organism>
<sequence>HYLHSTGEPALDYLRWLEQEPFKELGDGEQHQAENAALLLQRSVAQVGEDARLVLGLAGCLAFDLLAVAPMIALLEGDERRGRIAVNELVNYGLLERREERLHIGHALIHQYAAKYLSLSKEALARVALYYIEWCETQSAAGLPGYALLDEERAHCLRLIAACLESELWQEVQGLVEAIKIYLDRQGWWTEQIAALEMRLTAVRLAGDRRDEALCLNALGYTCGRRGEDDKALQWYKQSLLICHELSDQRGQGRVMNNIGLTLRNLDKNKQAVQYFDQSLTIQQEIGDRHGEGRTLNNIGILYMIQGDYSTALQYYEQCLPIRKEAGDKMGEAYTLENIATIYDDQEKPSKALGYYEQALAIRQELGDRAGEAQSCWNIGLTCKDMGDLAQAEEYISRAVEIAEVIGHPLLEEWRDGLEQVRAARQGA</sequence>
<evidence type="ECO:0000313" key="3">
    <source>
        <dbReference type="Proteomes" id="UP000287853"/>
    </source>
</evidence>
<reference evidence="2 3" key="1">
    <citation type="submission" date="2017-01" db="EMBL/GenBank/DDBJ databases">
        <title>The cable genome- insights into the physiology and evolution of filamentous bacteria capable of sulfide oxidation via long distance electron transfer.</title>
        <authorList>
            <person name="Schreiber L."/>
            <person name="Bjerg J.T."/>
            <person name="Boggild A."/>
            <person name="Van De Vossenberg J."/>
            <person name="Meysman F."/>
            <person name="Nielsen L.P."/>
            <person name="Schramm A."/>
            <person name="Kjeldsen K.U."/>
        </authorList>
    </citation>
    <scope>NUCLEOTIDE SEQUENCE [LARGE SCALE GENOMIC DNA]</scope>
    <source>
        <strain evidence="2">MCF</strain>
    </source>
</reference>
<evidence type="ECO:0000313" key="2">
    <source>
        <dbReference type="EMBL" id="RWX46711.1"/>
    </source>
</evidence>
<dbReference type="PANTHER" id="PTHR10098:SF108">
    <property type="entry name" value="TETRATRICOPEPTIDE REPEAT PROTEIN 28"/>
    <property type="match status" value="1"/>
</dbReference>
<dbReference type="Pfam" id="PF13424">
    <property type="entry name" value="TPR_12"/>
    <property type="match status" value="2"/>
</dbReference>
<dbReference type="SMART" id="SM00028">
    <property type="entry name" value="TPR"/>
    <property type="match status" value="5"/>
</dbReference>
<dbReference type="InterPro" id="IPR019734">
    <property type="entry name" value="TPR_rpt"/>
</dbReference>
<evidence type="ECO:0000256" key="1">
    <source>
        <dbReference type="PROSITE-ProRule" id="PRU00339"/>
    </source>
</evidence>
<dbReference type="PANTHER" id="PTHR10098">
    <property type="entry name" value="RAPSYN-RELATED"/>
    <property type="match status" value="1"/>
</dbReference>
<dbReference type="InterPro" id="IPR011990">
    <property type="entry name" value="TPR-like_helical_dom_sf"/>
</dbReference>
<dbReference type="PROSITE" id="PS50005">
    <property type="entry name" value="TPR"/>
    <property type="match status" value="1"/>
</dbReference>
<dbReference type="Proteomes" id="UP000287853">
    <property type="component" value="Unassembled WGS sequence"/>
</dbReference>
<comment type="caution">
    <text evidence="2">The sequence shown here is derived from an EMBL/GenBank/DDBJ whole genome shotgun (WGS) entry which is preliminary data.</text>
</comment>
<accession>A0A3S3QZW2</accession>
<name>A0A3S3QZW2_9BACT</name>
<gene>
    <name evidence="2" type="ORF">H206_03709</name>
</gene>
<proteinExistence type="predicted"/>
<protein>
    <submittedName>
        <fullName evidence="2">Tetratricopeptide repeat-containing protein</fullName>
    </submittedName>
</protein>
<dbReference type="Pfam" id="PF13176">
    <property type="entry name" value="TPR_7"/>
    <property type="match status" value="1"/>
</dbReference>